<keyword evidence="3" id="KW-0347">Helicase</keyword>
<protein>
    <recommendedName>
        <fullName evidence="5">UvrD-like helicase C-terminal domain-containing protein</fullName>
    </recommendedName>
</protein>
<feature type="non-terminal residue" evidence="6">
    <location>
        <position position="212"/>
    </location>
</feature>
<evidence type="ECO:0000313" key="7">
    <source>
        <dbReference type="Proteomes" id="UP000319375"/>
    </source>
</evidence>
<dbReference type="GO" id="GO:0009338">
    <property type="term" value="C:exodeoxyribonuclease V complex"/>
    <property type="evidence" value="ECO:0007669"/>
    <property type="project" value="TreeGrafter"/>
</dbReference>
<dbReference type="GO" id="GO:0005829">
    <property type="term" value="C:cytosol"/>
    <property type="evidence" value="ECO:0007669"/>
    <property type="project" value="TreeGrafter"/>
</dbReference>
<keyword evidence="7" id="KW-1185">Reference proteome</keyword>
<dbReference type="GO" id="GO:0003677">
    <property type="term" value="F:DNA binding"/>
    <property type="evidence" value="ECO:0007669"/>
    <property type="project" value="InterPro"/>
</dbReference>
<keyword evidence="2" id="KW-0378">Hydrolase</keyword>
<dbReference type="PANTHER" id="PTHR11070">
    <property type="entry name" value="UVRD / RECB / PCRA DNA HELICASE FAMILY MEMBER"/>
    <property type="match status" value="1"/>
</dbReference>
<gene>
    <name evidence="6" type="ORF">FK530_24750</name>
</gene>
<dbReference type="GO" id="GO:0043138">
    <property type="term" value="F:3'-5' DNA helicase activity"/>
    <property type="evidence" value="ECO:0007669"/>
    <property type="project" value="TreeGrafter"/>
</dbReference>
<dbReference type="PANTHER" id="PTHR11070:SF23">
    <property type="entry name" value="RECBCD ENZYME SUBUNIT RECB"/>
    <property type="match status" value="1"/>
</dbReference>
<dbReference type="EMBL" id="VIGX01000140">
    <property type="protein sequence ID" value="TWS22151.1"/>
    <property type="molecule type" value="Genomic_DNA"/>
</dbReference>
<keyword evidence="1" id="KW-0547">Nucleotide-binding</keyword>
<dbReference type="GO" id="GO:0016787">
    <property type="term" value="F:hydrolase activity"/>
    <property type="evidence" value="ECO:0007669"/>
    <property type="project" value="UniProtKB-KW"/>
</dbReference>
<dbReference type="GO" id="GO:0000725">
    <property type="term" value="P:recombinational repair"/>
    <property type="evidence" value="ECO:0007669"/>
    <property type="project" value="TreeGrafter"/>
</dbReference>
<dbReference type="Pfam" id="PF13361">
    <property type="entry name" value="UvrD_C"/>
    <property type="match status" value="1"/>
</dbReference>
<accession>A0A5C5RJ16</accession>
<keyword evidence="4" id="KW-0067">ATP-binding</keyword>
<proteinExistence type="predicted"/>
<evidence type="ECO:0000256" key="1">
    <source>
        <dbReference type="ARBA" id="ARBA00022741"/>
    </source>
</evidence>
<dbReference type="AlphaFoldDB" id="A0A5C5RJ16"/>
<feature type="domain" description="UvrD-like helicase C-terminal" evidence="5">
    <location>
        <begin position="66"/>
        <end position="156"/>
    </location>
</feature>
<organism evidence="6 7">
    <name type="scientific">Tsukamurella conjunctivitidis</name>
    <dbReference type="NCBI Taxonomy" id="2592068"/>
    <lineage>
        <taxon>Bacteria</taxon>
        <taxon>Bacillati</taxon>
        <taxon>Actinomycetota</taxon>
        <taxon>Actinomycetes</taxon>
        <taxon>Mycobacteriales</taxon>
        <taxon>Tsukamurellaceae</taxon>
        <taxon>Tsukamurella</taxon>
    </lineage>
</organism>
<sequence>MIRTFMVRENRLAKLLMLEDGERQASDLFHLAEILQRESFSNGEALLLWLHDKIFNVEGRQQEKIRLESDFKTLEIMTIHKSKGLEFPIVFLPFALFKGRGEKEGIYIDATKERRYIYPEECTPEIERYFLKENLAEDIRLLYVALTRAKFHTYVGFTRALDKKAYQDNALSYLMGIGTKDEDLAPFFEAGISHQIFSEEELNDPQMIRVNL</sequence>
<evidence type="ECO:0000256" key="3">
    <source>
        <dbReference type="ARBA" id="ARBA00022806"/>
    </source>
</evidence>
<reference evidence="6 7" key="1">
    <citation type="submission" date="2019-06" db="EMBL/GenBank/DDBJ databases">
        <title>Tsukamurella conjunctivitidis sp. nov., Tsukamurella assacharolytica sp. nov. and Tsukamurella sputae sp. nov. isolated from patients with conjunctivitis, bacteraemia (lymphoma) and respiratory infection (sputum) in Hong Kong.</title>
        <authorList>
            <person name="Teng J.L.L."/>
            <person name="Lee H.H."/>
            <person name="Fong J.Y.H."/>
            <person name="Fok K.M.N."/>
            <person name="Lau S.K.P."/>
            <person name="Woo P.C.Y."/>
        </authorList>
    </citation>
    <scope>NUCLEOTIDE SEQUENCE [LARGE SCALE GENOMIC DNA]</scope>
    <source>
        <strain evidence="6 7">HKU72</strain>
    </source>
</reference>
<dbReference type="SUPFAM" id="SSF52540">
    <property type="entry name" value="P-loop containing nucleoside triphosphate hydrolases"/>
    <property type="match status" value="1"/>
</dbReference>
<dbReference type="InterPro" id="IPR000212">
    <property type="entry name" value="DNA_helicase_UvrD/REP"/>
</dbReference>
<evidence type="ECO:0000256" key="4">
    <source>
        <dbReference type="ARBA" id="ARBA00022840"/>
    </source>
</evidence>
<evidence type="ECO:0000256" key="2">
    <source>
        <dbReference type="ARBA" id="ARBA00022801"/>
    </source>
</evidence>
<evidence type="ECO:0000313" key="6">
    <source>
        <dbReference type="EMBL" id="TWS22151.1"/>
    </source>
</evidence>
<dbReference type="InterPro" id="IPR014017">
    <property type="entry name" value="DNA_helicase_UvrD-like_C"/>
</dbReference>
<comment type="caution">
    <text evidence="6">The sequence shown here is derived from an EMBL/GenBank/DDBJ whole genome shotgun (WGS) entry which is preliminary data.</text>
</comment>
<dbReference type="InterPro" id="IPR027417">
    <property type="entry name" value="P-loop_NTPase"/>
</dbReference>
<dbReference type="Gene3D" id="3.40.50.300">
    <property type="entry name" value="P-loop containing nucleotide triphosphate hydrolases"/>
    <property type="match status" value="1"/>
</dbReference>
<name>A0A5C5RJ16_9ACTN</name>
<evidence type="ECO:0000259" key="5">
    <source>
        <dbReference type="Pfam" id="PF13361"/>
    </source>
</evidence>
<dbReference type="Proteomes" id="UP000319375">
    <property type="component" value="Unassembled WGS sequence"/>
</dbReference>
<dbReference type="GO" id="GO:0005524">
    <property type="term" value="F:ATP binding"/>
    <property type="evidence" value="ECO:0007669"/>
    <property type="project" value="UniProtKB-KW"/>
</dbReference>